<accession>A0A0U3E7J8</accession>
<gene>
    <name evidence="2" type="ORF">sm9_0430</name>
</gene>
<reference evidence="2 3" key="1">
    <citation type="submission" date="2015-04" db="EMBL/GenBank/DDBJ databases">
        <title>The complete genome sequence of the rumen methanogen Methanobrevibacter millerae SM9.</title>
        <authorList>
            <person name="Leahy S.C."/>
            <person name="Kelly W.J."/>
            <person name="Pacheco D.M."/>
            <person name="Li D."/>
            <person name="Altermann E."/>
            <person name="Attwood G.T."/>
        </authorList>
    </citation>
    <scope>NUCLEOTIDE SEQUENCE [LARGE SCALE GENOMIC DNA]</scope>
    <source>
        <strain evidence="2 3">SM9</strain>
    </source>
</reference>
<dbReference type="GeneID" id="26735407"/>
<dbReference type="Proteomes" id="UP000067738">
    <property type="component" value="Chromosome"/>
</dbReference>
<dbReference type="AlphaFoldDB" id="A0A0U3E7J8"/>
<sequence length="133" mass="15535">MKKYYFDSSFIIALALENDSNKEKALELRDLLSEDCYIGDNVIEEVVNVVNLKGDAEKAETMYYFMIDNFKIINEHTIPHYNSKTIKIFNKFDGKLSFTDSGMIVTVMEYNLDYLVTFDKEFAREKRINVKGI</sequence>
<protein>
    <submittedName>
        <fullName evidence="2">PIN domain-containing protein</fullName>
    </submittedName>
</protein>
<dbReference type="EMBL" id="CP011266">
    <property type="protein sequence ID" value="ALT68232.1"/>
    <property type="molecule type" value="Genomic_DNA"/>
</dbReference>
<dbReference type="RefSeq" id="WP_058738571.1">
    <property type="nucleotide sequence ID" value="NZ_CP011266.1"/>
</dbReference>
<evidence type="ECO:0000313" key="3">
    <source>
        <dbReference type="Proteomes" id="UP000067738"/>
    </source>
</evidence>
<dbReference type="Pfam" id="PF01850">
    <property type="entry name" value="PIN"/>
    <property type="match status" value="1"/>
</dbReference>
<proteinExistence type="predicted"/>
<keyword evidence="3" id="KW-1185">Reference proteome</keyword>
<name>A0A0U3E7J8_9EURY</name>
<dbReference type="SUPFAM" id="SSF88723">
    <property type="entry name" value="PIN domain-like"/>
    <property type="match status" value="1"/>
</dbReference>
<dbReference type="CDD" id="cd09854">
    <property type="entry name" value="PIN_VapC-like"/>
    <property type="match status" value="1"/>
</dbReference>
<evidence type="ECO:0000313" key="2">
    <source>
        <dbReference type="EMBL" id="ALT68232.1"/>
    </source>
</evidence>
<dbReference type="KEGG" id="mmil:sm9_0430"/>
<dbReference type="InterPro" id="IPR029060">
    <property type="entry name" value="PIN-like_dom_sf"/>
</dbReference>
<dbReference type="Gene3D" id="3.40.50.1010">
    <property type="entry name" value="5'-nuclease"/>
    <property type="match status" value="1"/>
</dbReference>
<evidence type="ECO:0000259" key="1">
    <source>
        <dbReference type="Pfam" id="PF01850"/>
    </source>
</evidence>
<dbReference type="OrthoDB" id="76904at2157"/>
<dbReference type="InterPro" id="IPR002716">
    <property type="entry name" value="PIN_dom"/>
</dbReference>
<dbReference type="PATRIC" id="fig|230361.4.peg.444"/>
<feature type="domain" description="PIN" evidence="1">
    <location>
        <begin position="4"/>
        <end position="124"/>
    </location>
</feature>
<organism evidence="2 3">
    <name type="scientific">Methanobrevibacter millerae</name>
    <dbReference type="NCBI Taxonomy" id="230361"/>
    <lineage>
        <taxon>Archaea</taxon>
        <taxon>Methanobacteriati</taxon>
        <taxon>Methanobacteriota</taxon>
        <taxon>Methanomada group</taxon>
        <taxon>Methanobacteria</taxon>
        <taxon>Methanobacteriales</taxon>
        <taxon>Methanobacteriaceae</taxon>
        <taxon>Methanobrevibacter</taxon>
    </lineage>
</organism>